<evidence type="ECO:0000256" key="1">
    <source>
        <dbReference type="ARBA" id="ARBA00022679"/>
    </source>
</evidence>
<sequence length="408" mass="44075">MVVAGVIGVVSFHDGWDVGEILRYALPVLRHRGDDAWAVTLGKGGVLTGRQVRDEDQIPSGEAGLLCLGTDGDARGIVRCGHADVAYCLEGLIVRPQDVCRLINGEVKAFPYTSLVALTSDGELIAHRPITGLRGLAIGAYGFDLAMVSNESSAIDALGGDVRTFIRPGSTVRISRLNLTIQEGPGGSRGMLCAMEFIYLSRPDSVFDGHPIYEFRRALAVKLAGRLMGRVDDVDIVIGMPETGVIYGIKVAESLRKPFEYALINIERRRSALRRELLDKLSSIHLKLSPVTSAVSGRRVLLIDDSLLTGLSIKEASQVLRHRAGVSEVHVAIASPKVVRSCPYGVDMPPNNQLLANAFNDENAQRVLEVDSLTWLSLEDLYEAADEVGIGRDSLCTYCFGGAHGLDL</sequence>
<evidence type="ECO:0000256" key="2">
    <source>
        <dbReference type="ARBA" id="ARBA00022962"/>
    </source>
</evidence>
<accession>E1QUX6</accession>
<dbReference type="InterPro" id="IPR029057">
    <property type="entry name" value="PRTase-like"/>
</dbReference>
<protein>
    <submittedName>
        <fullName evidence="4">Amidophosphoribosyltransferase</fullName>
        <ecNumber evidence="4">2.4.2.14</ecNumber>
    </submittedName>
</protein>
<keyword evidence="4" id="KW-0328">Glycosyltransferase</keyword>
<dbReference type="EMBL" id="CP002100">
    <property type="protein sequence ID" value="ADN49979.1"/>
    <property type="molecule type" value="Genomic_DNA"/>
</dbReference>
<evidence type="ECO:0000313" key="5">
    <source>
        <dbReference type="Proteomes" id="UP000006681"/>
    </source>
</evidence>
<reference evidence="4 5" key="1">
    <citation type="journal article" date="2010" name="Stand. Genomic Sci.">
        <title>Complete genome sequence of Vulcanisaeta distributa type strain (IC-017).</title>
        <authorList>
            <person name="Mavromatis K."/>
            <person name="Sikorski J."/>
            <person name="Pabst E."/>
            <person name="Teshima H."/>
            <person name="Lapidus A."/>
            <person name="Lucas S."/>
            <person name="Nolan M."/>
            <person name="Glavina Del Rio T."/>
            <person name="Cheng J.F."/>
            <person name="Bruce D."/>
            <person name="Goodwin L."/>
            <person name="Pitluck S."/>
            <person name="Liolios K."/>
            <person name="Ivanova N."/>
            <person name="Mikhailova N."/>
            <person name="Pati A."/>
            <person name="Chen A."/>
            <person name="Palaniappan K."/>
            <person name="Land M."/>
            <person name="Hauser L."/>
            <person name="Chang Y.J."/>
            <person name="Jeffries C.D."/>
            <person name="Rohde M."/>
            <person name="Spring S."/>
            <person name="Goker M."/>
            <person name="Wirth R."/>
            <person name="Woyke T."/>
            <person name="Bristow J."/>
            <person name="Eisen J.A."/>
            <person name="Markowitz V."/>
            <person name="Hugenholtz P."/>
            <person name="Klenk H.P."/>
            <person name="Kyrpides N.C."/>
        </authorList>
    </citation>
    <scope>NUCLEOTIDE SEQUENCE [LARGE SCALE GENOMIC DNA]</scope>
    <source>
        <strain evidence="5">DSM 14429 / JCM 11212 / NBRC 100878 / IC-017</strain>
    </source>
</reference>
<dbReference type="PANTHER" id="PTHR11907">
    <property type="entry name" value="AMIDOPHOSPHORIBOSYLTRANSFERASE"/>
    <property type="match status" value="1"/>
</dbReference>
<dbReference type="OrthoDB" id="5976at2157"/>
<dbReference type="HOGENOM" id="CLU_022389_3_0_2"/>
<dbReference type="Proteomes" id="UP000006681">
    <property type="component" value="Chromosome"/>
</dbReference>
<dbReference type="Gene3D" id="3.40.50.2020">
    <property type="match status" value="1"/>
</dbReference>
<dbReference type="STRING" id="572478.Vdis_0582"/>
<dbReference type="GeneID" id="9751502"/>
<reference evidence="5" key="2">
    <citation type="journal article" date="2010" name="Stand. Genomic Sci.">
        <title>Complete genome sequence of Vulcanisaeta distributa type strain (IC-017T).</title>
        <authorList>
            <person name="Mavromatis K."/>
            <person name="Sikorski J."/>
            <person name="Pabst E."/>
            <person name="Teshima H."/>
            <person name="Lapidus A."/>
            <person name="Lucas S."/>
            <person name="Nolan M."/>
            <person name="Glavina Del Rio T."/>
            <person name="Cheng J."/>
            <person name="Bruce D."/>
            <person name="Goodwin L."/>
            <person name="Pitluck S."/>
            <person name="Liolios K."/>
            <person name="Ivanova N."/>
            <person name="Mikhailova N."/>
            <person name="Pati A."/>
            <person name="Chen A."/>
            <person name="Palaniappan K."/>
            <person name="Land M."/>
            <person name="Hauser L."/>
            <person name="Chang Y."/>
            <person name="Jeffries C."/>
            <person name="Rohde M."/>
            <person name="Spring S."/>
            <person name="Goker M."/>
            <person name="Wirth R."/>
            <person name="Woyke T."/>
            <person name="Bristow J."/>
            <person name="Eisen J."/>
            <person name="Markowitz V."/>
            <person name="Hugenholtz P."/>
            <person name="Klenk H."/>
            <person name="Kyrpides N."/>
        </authorList>
    </citation>
    <scope>NUCLEOTIDE SEQUENCE [LARGE SCALE GENOMIC DNA]</scope>
    <source>
        <strain evidence="5">DSM 14429 / JCM 11212 / NBRC 100878 / IC-017</strain>
    </source>
</reference>
<dbReference type="InterPro" id="IPR000836">
    <property type="entry name" value="PRTase_dom"/>
</dbReference>
<evidence type="ECO:0000313" key="4">
    <source>
        <dbReference type="EMBL" id="ADN49979.1"/>
    </source>
</evidence>
<proteinExistence type="predicted"/>
<feature type="domain" description="Phosphoribosyltransferase" evidence="3">
    <location>
        <begin position="234"/>
        <end position="333"/>
    </location>
</feature>
<name>E1QUX6_VULDI</name>
<dbReference type="eggNOG" id="arCOG00094">
    <property type="taxonomic scope" value="Archaea"/>
</dbReference>
<dbReference type="Gene3D" id="3.60.20.10">
    <property type="entry name" value="Glutamine Phosphoribosylpyrophosphate, subunit 1, domain 1"/>
    <property type="match status" value="1"/>
</dbReference>
<dbReference type="AlphaFoldDB" id="E1QUX6"/>
<dbReference type="RefSeq" id="WP_013335704.1">
    <property type="nucleotide sequence ID" value="NC_014537.1"/>
</dbReference>
<evidence type="ECO:0000259" key="3">
    <source>
        <dbReference type="Pfam" id="PF00156"/>
    </source>
</evidence>
<dbReference type="GO" id="GO:0004044">
    <property type="term" value="F:amidophosphoribosyltransferase activity"/>
    <property type="evidence" value="ECO:0007669"/>
    <property type="project" value="UniProtKB-EC"/>
</dbReference>
<keyword evidence="1 4" id="KW-0808">Transferase</keyword>
<keyword evidence="5" id="KW-1185">Reference proteome</keyword>
<dbReference type="EC" id="2.4.2.14" evidence="4"/>
<dbReference type="CDD" id="cd06223">
    <property type="entry name" value="PRTases_typeI"/>
    <property type="match status" value="1"/>
</dbReference>
<dbReference type="SUPFAM" id="SSF53271">
    <property type="entry name" value="PRTase-like"/>
    <property type="match status" value="1"/>
</dbReference>
<dbReference type="Pfam" id="PF00156">
    <property type="entry name" value="Pribosyltran"/>
    <property type="match status" value="1"/>
</dbReference>
<keyword evidence="2" id="KW-0315">Glutamine amidotransferase</keyword>
<dbReference type="InterPro" id="IPR029055">
    <property type="entry name" value="Ntn_hydrolases_N"/>
</dbReference>
<dbReference type="KEGG" id="vdi:Vdis_0582"/>
<gene>
    <name evidence="4" type="ordered locus">Vdis_0582</name>
</gene>
<organism evidence="4 5">
    <name type="scientific">Vulcanisaeta distributa (strain DSM 14429 / JCM 11212 / NBRC 100878 / IC-017)</name>
    <dbReference type="NCBI Taxonomy" id="572478"/>
    <lineage>
        <taxon>Archaea</taxon>
        <taxon>Thermoproteota</taxon>
        <taxon>Thermoprotei</taxon>
        <taxon>Thermoproteales</taxon>
        <taxon>Thermoproteaceae</taxon>
        <taxon>Vulcanisaeta</taxon>
    </lineage>
</organism>